<evidence type="ECO:0000313" key="2">
    <source>
        <dbReference type="EMBL" id="NKC31187.1"/>
    </source>
</evidence>
<feature type="chain" id="PRO_5046010903" evidence="1">
    <location>
        <begin position="21"/>
        <end position="376"/>
    </location>
</feature>
<dbReference type="EMBL" id="JAAVNE010000013">
    <property type="protein sequence ID" value="NKC31187.1"/>
    <property type="molecule type" value="Genomic_DNA"/>
</dbReference>
<name>A0ABX1E209_9PROT</name>
<proteinExistence type="predicted"/>
<accession>A0ABX1E209</accession>
<keyword evidence="1" id="KW-0732">Signal</keyword>
<protein>
    <submittedName>
        <fullName evidence="2">Uncharacterized protein</fullName>
    </submittedName>
</protein>
<dbReference type="Proteomes" id="UP000787635">
    <property type="component" value="Unassembled WGS sequence"/>
</dbReference>
<dbReference type="RefSeq" id="WP_168029875.1">
    <property type="nucleotide sequence ID" value="NZ_JAAVNE010000013.1"/>
</dbReference>
<organism evidence="2 3">
    <name type="scientific">Falsiroseomonas selenitidurans</name>
    <dbReference type="NCBI Taxonomy" id="2716335"/>
    <lineage>
        <taxon>Bacteria</taxon>
        <taxon>Pseudomonadati</taxon>
        <taxon>Pseudomonadota</taxon>
        <taxon>Alphaproteobacteria</taxon>
        <taxon>Acetobacterales</taxon>
        <taxon>Roseomonadaceae</taxon>
        <taxon>Falsiroseomonas</taxon>
    </lineage>
</organism>
<evidence type="ECO:0000313" key="3">
    <source>
        <dbReference type="Proteomes" id="UP000787635"/>
    </source>
</evidence>
<keyword evidence="3" id="KW-1185">Reference proteome</keyword>
<gene>
    <name evidence="2" type="ORF">HEQ75_09980</name>
</gene>
<comment type="caution">
    <text evidence="2">The sequence shown here is derived from an EMBL/GenBank/DDBJ whole genome shotgun (WGS) entry which is preliminary data.</text>
</comment>
<evidence type="ECO:0000256" key="1">
    <source>
        <dbReference type="SAM" id="SignalP"/>
    </source>
</evidence>
<sequence length="376" mass="39247">MDWIRSACLGLALAAPPAGAMAQEAAPARTWPAAASPAVALLFDSCPMSTAGARMESAGAAVAAEAAASVLATVAGVAVERAFEIAGRYLEQFADSYGASSTASGRGPLLRFAGERVEPDAGCLVFLRGRLTSMDLDADAPVLGLAPSQSAWKTPLDDLNTRLRQAARAARRDTALQVLGVPEVYAEFSLYYRQFTLAGPAGEAAQPLLGHVGLSPVVVFFGQSGAQRGRNDAKSLVFQVAMSSLAPGAARPVTLLAEVFDLGRLAAPAAACRAGALATNIREIMNCRREILHEPEFHPLLAGGHVAVPRIDAAGATTRLVVQDPVNLRVEVTLTEAQQSGDFIRAIGEALRRDQLSNDVSARLGEALRGMLTGPR</sequence>
<reference evidence="2 3" key="1">
    <citation type="submission" date="2020-03" db="EMBL/GenBank/DDBJ databases">
        <title>Roseomonas selenitidurans sp. nov. isolated from urban soil.</title>
        <authorList>
            <person name="Liu H."/>
        </authorList>
    </citation>
    <scope>NUCLEOTIDE SEQUENCE [LARGE SCALE GENOMIC DNA]</scope>
    <source>
        <strain evidence="2 3">BU-1</strain>
    </source>
</reference>
<feature type="signal peptide" evidence="1">
    <location>
        <begin position="1"/>
        <end position="20"/>
    </location>
</feature>